<dbReference type="EMBL" id="JANIID010000037">
    <property type="protein sequence ID" value="MCQ8774064.1"/>
    <property type="molecule type" value="Genomic_DNA"/>
</dbReference>
<feature type="compositionally biased region" description="Basic and acidic residues" evidence="1">
    <location>
        <begin position="14"/>
        <end position="28"/>
    </location>
</feature>
<comment type="caution">
    <text evidence="2">The sequence shown here is derived from an EMBL/GenBank/DDBJ whole genome shotgun (WGS) entry which is preliminary data.</text>
</comment>
<accession>A0A9X2LMJ6</accession>
<dbReference type="Proteomes" id="UP001142374">
    <property type="component" value="Unassembled WGS sequence"/>
</dbReference>
<evidence type="ECO:0000256" key="1">
    <source>
        <dbReference type="SAM" id="MobiDB-lite"/>
    </source>
</evidence>
<evidence type="ECO:0000313" key="3">
    <source>
        <dbReference type="Proteomes" id="UP001142374"/>
    </source>
</evidence>
<protein>
    <submittedName>
        <fullName evidence="2">Uncharacterized protein</fullName>
    </submittedName>
</protein>
<reference evidence="2" key="1">
    <citation type="submission" date="2022-06" db="EMBL/GenBank/DDBJ databases">
        <title>WGS of actinobacteria.</title>
        <authorList>
            <person name="Thawai C."/>
        </authorList>
    </citation>
    <scope>NUCLEOTIDE SEQUENCE</scope>
    <source>
        <strain evidence="2">AA8</strain>
    </source>
</reference>
<proteinExistence type="predicted"/>
<keyword evidence="3" id="KW-1185">Reference proteome</keyword>
<name>A0A9X2LMJ6_9ACTN</name>
<gene>
    <name evidence="2" type="ORF">NQU55_30525</name>
</gene>
<feature type="region of interest" description="Disordered" evidence="1">
    <location>
        <begin position="1"/>
        <end position="40"/>
    </location>
</feature>
<dbReference type="RefSeq" id="WP_168092759.1">
    <property type="nucleotide sequence ID" value="NZ_JAATER010000094.1"/>
</dbReference>
<evidence type="ECO:0000313" key="2">
    <source>
        <dbReference type="EMBL" id="MCQ8774064.1"/>
    </source>
</evidence>
<dbReference type="AlphaFoldDB" id="A0A9X2LMJ6"/>
<sequence>MTDEEGDAPCPILDGERPDLGSDDRRSDWTQNDGRSVPVRHSSQWVSRGMAFNGAVLGDVNHHTGPSITFLLPHGRFQRSGFSPAPYAGLRRLLVLLTRTCGEAADLLEQAFSDREAL</sequence>
<organism evidence="2 3">
    <name type="scientific">Streptomyces telluris</name>
    <dbReference type="NCBI Taxonomy" id="2720021"/>
    <lineage>
        <taxon>Bacteria</taxon>
        <taxon>Bacillati</taxon>
        <taxon>Actinomycetota</taxon>
        <taxon>Actinomycetes</taxon>
        <taxon>Kitasatosporales</taxon>
        <taxon>Streptomycetaceae</taxon>
        <taxon>Streptomyces</taxon>
    </lineage>
</organism>